<gene>
    <name evidence="8" type="primary">rmuC</name>
    <name evidence="8" type="ORF">DBZ36_11305</name>
</gene>
<dbReference type="RefSeq" id="WP_120355064.1">
    <property type="nucleotide sequence ID" value="NZ_RAQO01000006.1"/>
</dbReference>
<evidence type="ECO:0000256" key="1">
    <source>
        <dbReference type="ARBA" id="ARBA00003416"/>
    </source>
</evidence>
<proteinExistence type="inferred from homology"/>
<comment type="similarity">
    <text evidence="2">Belongs to the RmuC family.</text>
</comment>
<reference evidence="8 9" key="1">
    <citation type="submission" date="2018-09" db="EMBL/GenBank/DDBJ databases">
        <authorList>
            <person name="Wang Z."/>
        </authorList>
    </citation>
    <scope>NUCLEOTIDE SEQUENCE [LARGE SCALE GENOMIC DNA]</scope>
    <source>
        <strain evidence="8 9">ALS 81</strain>
    </source>
</reference>
<keyword evidence="4" id="KW-0233">DNA recombination</keyword>
<evidence type="ECO:0000313" key="8">
    <source>
        <dbReference type="EMBL" id="RKF17837.1"/>
    </source>
</evidence>
<dbReference type="PANTHER" id="PTHR30563:SF0">
    <property type="entry name" value="DNA RECOMBINATION PROTEIN RMUC"/>
    <property type="match status" value="1"/>
</dbReference>
<dbReference type="AlphaFoldDB" id="A0A420EAW6"/>
<feature type="transmembrane region" description="Helical" evidence="7">
    <location>
        <begin position="12"/>
        <end position="31"/>
    </location>
</feature>
<dbReference type="Proteomes" id="UP000286482">
    <property type="component" value="Unassembled WGS sequence"/>
</dbReference>
<feature type="coiled-coil region" evidence="5">
    <location>
        <begin position="99"/>
        <end position="147"/>
    </location>
</feature>
<dbReference type="EMBL" id="RAQO01000006">
    <property type="protein sequence ID" value="RKF17837.1"/>
    <property type="molecule type" value="Genomic_DNA"/>
</dbReference>
<evidence type="ECO:0000256" key="7">
    <source>
        <dbReference type="SAM" id="Phobius"/>
    </source>
</evidence>
<keyword evidence="7" id="KW-0812">Transmembrane</keyword>
<comment type="caution">
    <text evidence="8">The sequence shown here is derived from an EMBL/GenBank/DDBJ whole genome shotgun (WGS) entry which is preliminary data.</text>
</comment>
<evidence type="ECO:0000313" key="9">
    <source>
        <dbReference type="Proteomes" id="UP000286482"/>
    </source>
</evidence>
<evidence type="ECO:0000256" key="4">
    <source>
        <dbReference type="ARBA" id="ARBA00023172"/>
    </source>
</evidence>
<protein>
    <submittedName>
        <fullName evidence="8">DNA recombination protein RmuC</fullName>
    </submittedName>
</protein>
<feature type="region of interest" description="Disordered" evidence="6">
    <location>
        <begin position="461"/>
        <end position="504"/>
    </location>
</feature>
<evidence type="ECO:0000256" key="2">
    <source>
        <dbReference type="ARBA" id="ARBA00009840"/>
    </source>
</evidence>
<dbReference type="Pfam" id="PF02646">
    <property type="entry name" value="RmuC"/>
    <property type="match status" value="1"/>
</dbReference>
<feature type="compositionally biased region" description="Basic and acidic residues" evidence="6">
    <location>
        <begin position="466"/>
        <end position="481"/>
    </location>
</feature>
<keyword evidence="7" id="KW-0472">Membrane</keyword>
<keyword evidence="9" id="KW-1185">Reference proteome</keyword>
<keyword evidence="7" id="KW-1133">Transmembrane helix</keyword>
<evidence type="ECO:0000256" key="6">
    <source>
        <dbReference type="SAM" id="MobiDB-lite"/>
    </source>
</evidence>
<name>A0A420EAW6_9ALTE</name>
<dbReference type="InterPro" id="IPR003798">
    <property type="entry name" value="DNA_recombination_RmuC"/>
</dbReference>
<accession>A0A420EAW6</accession>
<dbReference type="GO" id="GO:0006310">
    <property type="term" value="P:DNA recombination"/>
    <property type="evidence" value="ECO:0007669"/>
    <property type="project" value="UniProtKB-KW"/>
</dbReference>
<dbReference type="PANTHER" id="PTHR30563">
    <property type="entry name" value="DNA RECOMBINATION PROTEIN RMUC"/>
    <property type="match status" value="1"/>
</dbReference>
<evidence type="ECO:0000256" key="3">
    <source>
        <dbReference type="ARBA" id="ARBA00023054"/>
    </source>
</evidence>
<sequence>MEILQEIERNPLLVASLLSMITLLAIFWASWQGRARKLAELANVDLEARQQQVLEQQLHETDALRDQVEYSQQQLQDLRIQAGVDSEKLKQSQITLQNYQALQAEFKTQSRRLQDFEVEESALTKRIEFLQQNEQRFTQQFENLSRQILEQNTQRFSQQSESNINQLLSPMRQQLEQFKGQVQHVYENESKQRFALKEQVLELQKLNVQMSEDAQRLTQALKGDNKQAGNWGELVLEQVLSDAGLRKGHEYHTQVSGRNESQQLIQPDVIVELPDQRFVIIDAKLSLVAYERYFASDDETARKLAIQDHLRSMRGHLKGLSKKRYQSFHGKTQPEFVLMFVPIEAAFLAAVQEQPALLREGVDAQVLLVSPSSLLIALRTIHQLWQQQYQQQNAQKIVERASKLLDKFVLFNEDLELHGHSLKKASESYEAATRKLNSGPGNLIRQAQQLQALHVPVKKTLPVSDNQKESEAKPESKRAQDEQDQISNIAALDFTSGGNIGTKT</sequence>
<organism evidence="8 9">
    <name type="scientific">Alginatibacterium sediminis</name>
    <dbReference type="NCBI Taxonomy" id="2164068"/>
    <lineage>
        <taxon>Bacteria</taxon>
        <taxon>Pseudomonadati</taxon>
        <taxon>Pseudomonadota</taxon>
        <taxon>Gammaproteobacteria</taxon>
        <taxon>Alteromonadales</taxon>
        <taxon>Alteromonadaceae</taxon>
        <taxon>Alginatibacterium</taxon>
    </lineage>
</organism>
<dbReference type="OrthoDB" id="9765111at2"/>
<keyword evidence="3 5" id="KW-0175">Coiled coil</keyword>
<evidence type="ECO:0000256" key="5">
    <source>
        <dbReference type="SAM" id="Coils"/>
    </source>
</evidence>
<comment type="function">
    <text evidence="1">Involved in DNA recombination.</text>
</comment>